<comment type="caution">
    <text evidence="9">The sequence shown here is derived from an EMBL/GenBank/DDBJ whole genome shotgun (WGS) entry which is preliminary data.</text>
</comment>
<evidence type="ECO:0000256" key="3">
    <source>
        <dbReference type="ARBA" id="ARBA00022729"/>
    </source>
</evidence>
<dbReference type="InterPro" id="IPR012334">
    <property type="entry name" value="Pectin_lyas_fold"/>
</dbReference>
<keyword evidence="9" id="KW-0326">Glycosidase</keyword>
<dbReference type="Pfam" id="PF07602">
    <property type="entry name" value="DUF1565"/>
    <property type="match status" value="1"/>
</dbReference>
<dbReference type="InterPro" id="IPR013780">
    <property type="entry name" value="Glyco_hydro_b"/>
</dbReference>
<evidence type="ECO:0000313" key="10">
    <source>
        <dbReference type="Proteomes" id="UP001261871"/>
    </source>
</evidence>
<dbReference type="Gene3D" id="2.60.40.1180">
    <property type="entry name" value="Golgi alpha-mannosidase II"/>
    <property type="match status" value="1"/>
</dbReference>
<dbReference type="PANTHER" id="PTHR40088">
    <property type="entry name" value="PECTATE LYASE (EUROFUNG)"/>
    <property type="match status" value="1"/>
</dbReference>
<feature type="chain" id="PRO_5046982711" evidence="5">
    <location>
        <begin position="21"/>
        <end position="636"/>
    </location>
</feature>
<dbReference type="Pfam" id="PF21258">
    <property type="entry name" value="Glyco_hydro_120_ins"/>
    <property type="match status" value="1"/>
</dbReference>
<dbReference type="EMBL" id="JAVDTX010000002">
    <property type="protein sequence ID" value="MDR6844657.1"/>
    <property type="molecule type" value="Genomic_DNA"/>
</dbReference>
<dbReference type="PANTHER" id="PTHR40088:SF2">
    <property type="entry name" value="SECRETED SUGAR HYDROLASE"/>
    <property type="match status" value="1"/>
</dbReference>
<dbReference type="InterPro" id="IPR011050">
    <property type="entry name" value="Pectin_lyase_fold/virulence"/>
</dbReference>
<dbReference type="GO" id="GO:0046556">
    <property type="term" value="F:alpha-L-arabinofuranosidase activity"/>
    <property type="evidence" value="ECO:0007669"/>
    <property type="project" value="UniProtKB-EC"/>
</dbReference>
<keyword evidence="10" id="KW-1185">Reference proteome</keyword>
<keyword evidence="2" id="KW-0964">Secreted</keyword>
<dbReference type="RefSeq" id="WP_310005230.1">
    <property type="nucleotide sequence ID" value="NZ_JAVDTX010000002.1"/>
</dbReference>
<dbReference type="EC" id="3.2.1.55" evidence="9"/>
<dbReference type="InterPro" id="IPR011459">
    <property type="entry name" value="DUF1565"/>
</dbReference>
<dbReference type="InterPro" id="IPR049169">
    <property type="entry name" value="Glyco_hydro_120_ins"/>
</dbReference>
<protein>
    <submittedName>
        <fullName evidence="9">Alpha-N-arabinofuranosidase</fullName>
        <ecNumber evidence="9">3.2.1.55</ecNumber>
    </submittedName>
</protein>
<dbReference type="InterPro" id="IPR052052">
    <property type="entry name" value="Polysaccharide_Lyase_9"/>
</dbReference>
<keyword evidence="3 5" id="KW-0732">Signal</keyword>
<dbReference type="Proteomes" id="UP001261871">
    <property type="component" value="Unassembled WGS sequence"/>
</dbReference>
<feature type="domain" description="Glycoside hydrolase 120 insertion" evidence="8">
    <location>
        <begin position="101"/>
        <end position="202"/>
    </location>
</feature>
<feature type="region of interest" description="Disordered" evidence="4">
    <location>
        <begin position="613"/>
        <end position="636"/>
    </location>
</feature>
<dbReference type="Gene3D" id="2.160.20.10">
    <property type="entry name" value="Single-stranded right-handed beta-helix, Pectin lyase-like"/>
    <property type="match status" value="1"/>
</dbReference>
<gene>
    <name evidence="9" type="ORF">J2W95_001348</name>
</gene>
<dbReference type="Pfam" id="PF13229">
    <property type="entry name" value="Beta_helix"/>
    <property type="match status" value="1"/>
</dbReference>
<accession>A0ABU1S0U3</accession>
<dbReference type="InterPro" id="IPR039448">
    <property type="entry name" value="Beta_helix"/>
</dbReference>
<evidence type="ECO:0000256" key="4">
    <source>
        <dbReference type="SAM" id="MobiDB-lite"/>
    </source>
</evidence>
<proteinExistence type="predicted"/>
<feature type="domain" description="Right handed beta helix" evidence="7">
    <location>
        <begin position="252"/>
        <end position="422"/>
    </location>
</feature>
<evidence type="ECO:0000256" key="5">
    <source>
        <dbReference type="SAM" id="SignalP"/>
    </source>
</evidence>
<organism evidence="9 10">
    <name type="scientific">Flavobacterium granuli</name>
    <dbReference type="NCBI Taxonomy" id="280093"/>
    <lineage>
        <taxon>Bacteria</taxon>
        <taxon>Pseudomonadati</taxon>
        <taxon>Bacteroidota</taxon>
        <taxon>Flavobacteriia</taxon>
        <taxon>Flavobacteriales</taxon>
        <taxon>Flavobacteriaceae</taxon>
        <taxon>Flavobacterium</taxon>
    </lineage>
</organism>
<evidence type="ECO:0000259" key="6">
    <source>
        <dbReference type="Pfam" id="PF07602"/>
    </source>
</evidence>
<sequence length="636" mass="70656">MKKKLIFVVLVFCTAIIAKAQTEYYVSATKGSDANKGSKEKPFKTISAAAKVAKAGDVITVHAGTYRESIQPEVGGISDTKRITYQAAKGENVVIKGSEVVKKWTKIGNDTWKAIVPNTMFGSFNPFNDLIRGDWFLANGRQHHTGCVYLNGKWLMEAAKKEDVTNVAIPNDPLWFAEVDAQNTTIYAQFIGVDPNKELVEVNARETVFYPKKAFVNYITVKGFTMCHAATNWAPPTAEQKGLIGTHWSKGWIIENNDISYSKCSGVSLGKYGDEWDNKAESAEGYVGTINRALANMWNKENIGGHIVRNNTIAFCEQTGIVGSMGCAFSMISGNTIHDIHFKKLFSGYEMAGIKFHGAVDVQIIGNHIYRSDMGVWLDWMAQGIHVANNLMHDNIAWDLFLEVNHGPMLVYNNVLLSKVSVFMNSRGAVFAHNLFGGKVNAISYDSRLTPYHKPHSTDIVALHDNPAGDIQFRNNLFISGGEVSQYKKNILPVFFDGNVYTKGSVMAVLGDKQRSFGEINEQAKEKVKNVPDVDAVEKNFISNENFDADAKLITEGKSVYLEIKLDKNWLTDQKRTLVSTDNLGRTIVSKLPYENTDGTKFVIDKDYNGAKRLETNPSPGPFEIKTSGEQKMKVF</sequence>
<evidence type="ECO:0000256" key="1">
    <source>
        <dbReference type="ARBA" id="ARBA00004613"/>
    </source>
</evidence>
<evidence type="ECO:0000313" key="9">
    <source>
        <dbReference type="EMBL" id="MDR6844657.1"/>
    </source>
</evidence>
<comment type="subcellular location">
    <subcellularLocation>
        <location evidence="1">Secreted</location>
    </subcellularLocation>
</comment>
<reference evidence="9 10" key="1">
    <citation type="submission" date="2023-07" db="EMBL/GenBank/DDBJ databases">
        <title>Sorghum-associated microbial communities from plants grown in Nebraska, USA.</title>
        <authorList>
            <person name="Schachtman D."/>
        </authorList>
    </citation>
    <scope>NUCLEOTIDE SEQUENCE [LARGE SCALE GENOMIC DNA]</scope>
    <source>
        <strain evidence="9 10">BE124</strain>
    </source>
</reference>
<feature type="domain" description="DUF1565" evidence="6">
    <location>
        <begin position="30"/>
        <end position="70"/>
    </location>
</feature>
<evidence type="ECO:0000259" key="7">
    <source>
        <dbReference type="Pfam" id="PF13229"/>
    </source>
</evidence>
<dbReference type="SUPFAM" id="SSF51126">
    <property type="entry name" value="Pectin lyase-like"/>
    <property type="match status" value="1"/>
</dbReference>
<feature type="compositionally biased region" description="Basic and acidic residues" evidence="4">
    <location>
        <begin position="627"/>
        <end position="636"/>
    </location>
</feature>
<evidence type="ECO:0000256" key="2">
    <source>
        <dbReference type="ARBA" id="ARBA00022525"/>
    </source>
</evidence>
<feature type="signal peptide" evidence="5">
    <location>
        <begin position="1"/>
        <end position="20"/>
    </location>
</feature>
<evidence type="ECO:0000259" key="8">
    <source>
        <dbReference type="Pfam" id="PF21258"/>
    </source>
</evidence>
<keyword evidence="9" id="KW-0378">Hydrolase</keyword>
<name>A0ABU1S0U3_9FLAO</name>